<accession>A0A9P0H518</accession>
<name>A0A9P0H518_NEZVI</name>
<gene>
    <name evidence="1" type="ORF">NEZAVI_LOCUS5808</name>
</gene>
<evidence type="ECO:0000313" key="1">
    <source>
        <dbReference type="EMBL" id="CAH1395556.1"/>
    </source>
</evidence>
<dbReference type="AlphaFoldDB" id="A0A9P0H518"/>
<dbReference type="Proteomes" id="UP001152798">
    <property type="component" value="Chromosome 3"/>
</dbReference>
<protein>
    <submittedName>
        <fullName evidence="1">Uncharacterized protein</fullName>
    </submittedName>
</protein>
<organism evidence="1 2">
    <name type="scientific">Nezara viridula</name>
    <name type="common">Southern green stink bug</name>
    <name type="synonym">Cimex viridulus</name>
    <dbReference type="NCBI Taxonomy" id="85310"/>
    <lineage>
        <taxon>Eukaryota</taxon>
        <taxon>Metazoa</taxon>
        <taxon>Ecdysozoa</taxon>
        <taxon>Arthropoda</taxon>
        <taxon>Hexapoda</taxon>
        <taxon>Insecta</taxon>
        <taxon>Pterygota</taxon>
        <taxon>Neoptera</taxon>
        <taxon>Paraneoptera</taxon>
        <taxon>Hemiptera</taxon>
        <taxon>Heteroptera</taxon>
        <taxon>Panheteroptera</taxon>
        <taxon>Pentatomomorpha</taxon>
        <taxon>Pentatomoidea</taxon>
        <taxon>Pentatomidae</taxon>
        <taxon>Pentatominae</taxon>
        <taxon>Nezara</taxon>
    </lineage>
</organism>
<sequence length="48" mass="5806">MMVCKNYTKGLNTAHRRLRDMNSSERSMVPLREKEMVVLLMLRKPERR</sequence>
<evidence type="ECO:0000313" key="2">
    <source>
        <dbReference type="Proteomes" id="UP001152798"/>
    </source>
</evidence>
<reference evidence="1" key="1">
    <citation type="submission" date="2022-01" db="EMBL/GenBank/DDBJ databases">
        <authorList>
            <person name="King R."/>
        </authorList>
    </citation>
    <scope>NUCLEOTIDE SEQUENCE</scope>
</reference>
<proteinExistence type="predicted"/>
<dbReference type="EMBL" id="OV725079">
    <property type="protein sequence ID" value="CAH1395556.1"/>
    <property type="molecule type" value="Genomic_DNA"/>
</dbReference>
<keyword evidence="2" id="KW-1185">Reference proteome</keyword>